<dbReference type="InterPro" id="IPR020550">
    <property type="entry name" value="Inositol_monophosphatase_CS"/>
</dbReference>
<dbReference type="InterPro" id="IPR000760">
    <property type="entry name" value="Inositol_monophosphatase-like"/>
</dbReference>
<feature type="binding site" evidence="7">
    <location>
        <position position="212"/>
    </location>
    <ligand>
        <name>Mg(2+)</name>
        <dbReference type="ChEBI" id="CHEBI:18420"/>
        <label>1</label>
        <note>catalytic</note>
    </ligand>
</feature>
<feature type="binding site" evidence="7">
    <location>
        <position position="84"/>
    </location>
    <ligand>
        <name>Mg(2+)</name>
        <dbReference type="ChEBI" id="CHEBI:18420"/>
        <label>1</label>
        <note>catalytic</note>
    </ligand>
</feature>
<dbReference type="Pfam" id="PF00459">
    <property type="entry name" value="Inositol_P"/>
    <property type="match status" value="1"/>
</dbReference>
<evidence type="ECO:0000256" key="1">
    <source>
        <dbReference type="ARBA" id="ARBA00001033"/>
    </source>
</evidence>
<evidence type="ECO:0000256" key="4">
    <source>
        <dbReference type="ARBA" id="ARBA00022723"/>
    </source>
</evidence>
<protein>
    <recommendedName>
        <fullName evidence="8">Inositol-1-monophosphatase</fullName>
        <ecNumber evidence="8">3.1.3.25</ecNumber>
    </recommendedName>
</protein>
<keyword evidence="5 8" id="KW-0378">Hydrolase</keyword>
<dbReference type="GO" id="GO:0046854">
    <property type="term" value="P:phosphatidylinositol phosphate biosynthetic process"/>
    <property type="evidence" value="ECO:0007669"/>
    <property type="project" value="InterPro"/>
</dbReference>
<dbReference type="Proteomes" id="UP000239706">
    <property type="component" value="Unassembled WGS sequence"/>
</dbReference>
<dbReference type="GO" id="GO:0007165">
    <property type="term" value="P:signal transduction"/>
    <property type="evidence" value="ECO:0007669"/>
    <property type="project" value="TreeGrafter"/>
</dbReference>
<reference evidence="9 10" key="1">
    <citation type="submission" date="2018-03" db="EMBL/GenBank/DDBJ databases">
        <title>Genome sequence of Clostridium liquoris DSM 100320.</title>
        <authorList>
            <person name="Poehlein A."/>
            <person name="Daniel R."/>
        </authorList>
    </citation>
    <scope>NUCLEOTIDE SEQUENCE [LARGE SCALE GENOMIC DNA]</scope>
    <source>
        <strain evidence="9 10">DSM 100320</strain>
    </source>
</reference>
<keyword evidence="6 7" id="KW-0460">Magnesium</keyword>
<feature type="binding site" evidence="7">
    <location>
        <position position="86"/>
    </location>
    <ligand>
        <name>Mg(2+)</name>
        <dbReference type="ChEBI" id="CHEBI:18420"/>
        <label>1</label>
        <note>catalytic</note>
    </ligand>
</feature>
<comment type="similarity">
    <text evidence="3 8">Belongs to the inositol monophosphatase superfamily.</text>
</comment>
<dbReference type="EMBL" id="PVXO01000058">
    <property type="protein sequence ID" value="PRR77775.1"/>
    <property type="molecule type" value="Genomic_DNA"/>
</dbReference>
<comment type="cofactor">
    <cofactor evidence="2 7 8">
        <name>Mg(2+)</name>
        <dbReference type="ChEBI" id="CHEBI:18420"/>
    </cofactor>
</comment>
<dbReference type="GO" id="GO:0046872">
    <property type="term" value="F:metal ion binding"/>
    <property type="evidence" value="ECO:0007669"/>
    <property type="project" value="UniProtKB-KW"/>
</dbReference>
<comment type="catalytic activity">
    <reaction evidence="1 8">
        <text>a myo-inositol phosphate + H2O = myo-inositol + phosphate</text>
        <dbReference type="Rhea" id="RHEA:24056"/>
        <dbReference type="ChEBI" id="CHEBI:15377"/>
        <dbReference type="ChEBI" id="CHEBI:17268"/>
        <dbReference type="ChEBI" id="CHEBI:43474"/>
        <dbReference type="ChEBI" id="CHEBI:84139"/>
        <dbReference type="EC" id="3.1.3.25"/>
    </reaction>
</comment>
<feature type="binding site" evidence="7">
    <location>
        <position position="68"/>
    </location>
    <ligand>
        <name>Mg(2+)</name>
        <dbReference type="ChEBI" id="CHEBI:18420"/>
        <label>1</label>
        <note>catalytic</note>
    </ligand>
</feature>
<dbReference type="SUPFAM" id="SSF56655">
    <property type="entry name" value="Carbohydrate phosphatase"/>
    <property type="match status" value="1"/>
</dbReference>
<dbReference type="GO" id="GO:0008934">
    <property type="term" value="F:inositol monophosphate 1-phosphatase activity"/>
    <property type="evidence" value="ECO:0007669"/>
    <property type="project" value="InterPro"/>
</dbReference>
<keyword evidence="4 7" id="KW-0479">Metal-binding</keyword>
<dbReference type="InterPro" id="IPR020583">
    <property type="entry name" value="Inositol_monoP_metal-BS"/>
</dbReference>
<dbReference type="InterPro" id="IPR033942">
    <property type="entry name" value="IMPase"/>
</dbReference>
<dbReference type="PROSITE" id="PS00630">
    <property type="entry name" value="IMP_2"/>
    <property type="match status" value="1"/>
</dbReference>
<dbReference type="PANTHER" id="PTHR20854">
    <property type="entry name" value="INOSITOL MONOPHOSPHATASE"/>
    <property type="match status" value="1"/>
</dbReference>
<evidence type="ECO:0000256" key="6">
    <source>
        <dbReference type="ARBA" id="ARBA00022842"/>
    </source>
</evidence>
<evidence type="ECO:0000256" key="2">
    <source>
        <dbReference type="ARBA" id="ARBA00001946"/>
    </source>
</evidence>
<sequence>MEMKEVLSNVKTWALEVGKIQLEKLNGDIKYSSKSTKVDMVTEVDILSEKIIIERIRENYPDHSILSEEKGKLKSKSPYTWVVDPLDGTNNYLHGFPIFCISIALKYLEETVLGVVYVPKLNEMFYSIKGEGAFLNEEKIEVAQKKELQECILATGFPYDKRISEHNNVNLFSNIVRDLQGIRRTGSAAFDLCSVACGRLDGYWELKLSLWDLAAGELIVEEAGGKVITSKIKKENGEDGINIIAGNEKVVNLVYERVNSVHKYF</sequence>
<dbReference type="PRINTS" id="PR00377">
    <property type="entry name" value="IMPHPHTASES"/>
</dbReference>
<name>A0A2T0B1R5_9CLOT</name>
<gene>
    <name evidence="9" type="primary">suhB</name>
    <name evidence="9" type="ORF">CLLI_21630</name>
</gene>
<evidence type="ECO:0000313" key="9">
    <source>
        <dbReference type="EMBL" id="PRR77775.1"/>
    </source>
</evidence>
<dbReference type="PRINTS" id="PR01959">
    <property type="entry name" value="SBIMPHPHTASE"/>
</dbReference>
<dbReference type="Gene3D" id="3.40.190.80">
    <property type="match status" value="1"/>
</dbReference>
<dbReference type="CDD" id="cd01639">
    <property type="entry name" value="IMPase"/>
    <property type="match status" value="1"/>
</dbReference>
<evidence type="ECO:0000313" key="10">
    <source>
        <dbReference type="Proteomes" id="UP000239706"/>
    </source>
</evidence>
<dbReference type="RefSeq" id="WP_106064229.1">
    <property type="nucleotide sequence ID" value="NZ_PVXO01000058.1"/>
</dbReference>
<evidence type="ECO:0000256" key="5">
    <source>
        <dbReference type="ARBA" id="ARBA00022801"/>
    </source>
</evidence>
<dbReference type="PROSITE" id="PS00629">
    <property type="entry name" value="IMP_1"/>
    <property type="match status" value="1"/>
</dbReference>
<dbReference type="FunFam" id="3.30.540.10:FF:000003">
    <property type="entry name" value="Inositol-1-monophosphatase"/>
    <property type="match status" value="1"/>
</dbReference>
<proteinExistence type="inferred from homology"/>
<evidence type="ECO:0000256" key="8">
    <source>
        <dbReference type="RuleBase" id="RU364068"/>
    </source>
</evidence>
<feature type="binding site" evidence="7">
    <location>
        <position position="87"/>
    </location>
    <ligand>
        <name>Mg(2+)</name>
        <dbReference type="ChEBI" id="CHEBI:18420"/>
        <label>1</label>
        <note>catalytic</note>
    </ligand>
</feature>
<evidence type="ECO:0000256" key="7">
    <source>
        <dbReference type="PIRSR" id="PIRSR600760-2"/>
    </source>
</evidence>
<dbReference type="InterPro" id="IPR022337">
    <property type="entry name" value="Inositol_monophosphatase_SuhB"/>
</dbReference>
<evidence type="ECO:0000256" key="3">
    <source>
        <dbReference type="ARBA" id="ARBA00009759"/>
    </source>
</evidence>
<dbReference type="GO" id="GO:0006020">
    <property type="term" value="P:inositol metabolic process"/>
    <property type="evidence" value="ECO:0007669"/>
    <property type="project" value="TreeGrafter"/>
</dbReference>
<keyword evidence="10" id="KW-1185">Reference proteome</keyword>
<dbReference type="EC" id="3.1.3.25" evidence="8"/>
<dbReference type="Gene3D" id="3.30.540.10">
    <property type="entry name" value="Fructose-1,6-Bisphosphatase, subunit A, domain 1"/>
    <property type="match status" value="1"/>
</dbReference>
<comment type="caution">
    <text evidence="9">The sequence shown here is derived from an EMBL/GenBank/DDBJ whole genome shotgun (WGS) entry which is preliminary data.</text>
</comment>
<dbReference type="OrthoDB" id="9772456at2"/>
<organism evidence="9 10">
    <name type="scientific">Clostridium liquoris</name>
    <dbReference type="NCBI Taxonomy" id="1289519"/>
    <lineage>
        <taxon>Bacteria</taxon>
        <taxon>Bacillati</taxon>
        <taxon>Bacillota</taxon>
        <taxon>Clostridia</taxon>
        <taxon>Eubacteriales</taxon>
        <taxon>Clostridiaceae</taxon>
        <taxon>Clostridium</taxon>
    </lineage>
</organism>
<dbReference type="AlphaFoldDB" id="A0A2T0B1R5"/>
<dbReference type="PANTHER" id="PTHR20854:SF4">
    <property type="entry name" value="INOSITOL-1-MONOPHOSPHATASE-RELATED"/>
    <property type="match status" value="1"/>
</dbReference>
<accession>A0A2T0B1R5</accession>